<dbReference type="PROSITE" id="PS51450">
    <property type="entry name" value="LRR"/>
    <property type="match status" value="3"/>
</dbReference>
<dbReference type="Gene3D" id="3.80.10.10">
    <property type="entry name" value="Ribonuclease Inhibitor"/>
    <property type="match status" value="1"/>
</dbReference>
<proteinExistence type="predicted"/>
<evidence type="ECO:0000313" key="5">
    <source>
        <dbReference type="Proteomes" id="UP001054902"/>
    </source>
</evidence>
<dbReference type="InterPro" id="IPR003591">
    <property type="entry name" value="Leu-rich_rpt_typical-subtyp"/>
</dbReference>
<feature type="coiled-coil region" evidence="3">
    <location>
        <begin position="205"/>
        <end position="232"/>
    </location>
</feature>
<dbReference type="AlphaFoldDB" id="A0AAD3H6C2"/>
<keyword evidence="2" id="KW-0677">Repeat</keyword>
<dbReference type="GO" id="GO:0005737">
    <property type="term" value="C:cytoplasm"/>
    <property type="evidence" value="ECO:0007669"/>
    <property type="project" value="TreeGrafter"/>
</dbReference>
<reference evidence="4 5" key="1">
    <citation type="journal article" date="2021" name="Sci. Rep.">
        <title>The genome of the diatom Chaetoceros tenuissimus carries an ancient integrated fragment of an extant virus.</title>
        <authorList>
            <person name="Hongo Y."/>
            <person name="Kimura K."/>
            <person name="Takaki Y."/>
            <person name="Yoshida Y."/>
            <person name="Baba S."/>
            <person name="Kobayashi G."/>
            <person name="Nagasaki K."/>
            <person name="Hano T."/>
            <person name="Tomaru Y."/>
        </authorList>
    </citation>
    <scope>NUCLEOTIDE SEQUENCE [LARGE SCALE GENOMIC DNA]</scope>
    <source>
        <strain evidence="4 5">NIES-3715</strain>
    </source>
</reference>
<dbReference type="EMBL" id="BLLK01000045">
    <property type="protein sequence ID" value="GFH52262.1"/>
    <property type="molecule type" value="Genomic_DNA"/>
</dbReference>
<dbReference type="InterPro" id="IPR050216">
    <property type="entry name" value="LRR_domain-containing"/>
</dbReference>
<dbReference type="Pfam" id="PF13855">
    <property type="entry name" value="LRR_8"/>
    <property type="match status" value="1"/>
</dbReference>
<sequence length="272" mass="31590">MEEYDELTSGPKEGSLDLSHGQYKEFPIELVQLYRNELVKLSMAFNNLQKISPIVGQLHLLQVLNLSNNELHTIDQAISQCIRLKKLNLSHNKLTNFPIELGIHCNMLEELILHDNQLSVVSELQTPALYTLDLRNNSLREIPASLSCIPTLTKIPCDGNPDLKMIPRDMRDDTELVLWMLNLHHLQNEKEVEFLKEYNKVEDSAKASELEKLELLQKLKRIQEEVTVLKDDIPWNYLALKHRIEKSRTKVSHFVSKSIATTRDWWHRLQGN</sequence>
<accession>A0AAD3H6C2</accession>
<dbReference type="PANTHER" id="PTHR48051">
    <property type="match status" value="1"/>
</dbReference>
<evidence type="ECO:0000256" key="1">
    <source>
        <dbReference type="ARBA" id="ARBA00022614"/>
    </source>
</evidence>
<name>A0AAD3H6C2_9STRA</name>
<keyword evidence="3" id="KW-0175">Coiled coil</keyword>
<evidence type="ECO:0000256" key="2">
    <source>
        <dbReference type="ARBA" id="ARBA00022737"/>
    </source>
</evidence>
<gene>
    <name evidence="4" type="ORF">CTEN210_08738</name>
</gene>
<dbReference type="SMART" id="SM00369">
    <property type="entry name" value="LRR_TYP"/>
    <property type="match status" value="3"/>
</dbReference>
<dbReference type="SUPFAM" id="SSF52058">
    <property type="entry name" value="L domain-like"/>
    <property type="match status" value="1"/>
</dbReference>
<organism evidence="4 5">
    <name type="scientific">Chaetoceros tenuissimus</name>
    <dbReference type="NCBI Taxonomy" id="426638"/>
    <lineage>
        <taxon>Eukaryota</taxon>
        <taxon>Sar</taxon>
        <taxon>Stramenopiles</taxon>
        <taxon>Ochrophyta</taxon>
        <taxon>Bacillariophyta</taxon>
        <taxon>Coscinodiscophyceae</taxon>
        <taxon>Chaetocerotophycidae</taxon>
        <taxon>Chaetocerotales</taxon>
        <taxon>Chaetocerotaceae</taxon>
        <taxon>Chaetoceros</taxon>
    </lineage>
</organism>
<keyword evidence="5" id="KW-1185">Reference proteome</keyword>
<dbReference type="PANTHER" id="PTHR48051:SF1">
    <property type="entry name" value="RAS SUPPRESSOR PROTEIN 1"/>
    <property type="match status" value="1"/>
</dbReference>
<dbReference type="InterPro" id="IPR032675">
    <property type="entry name" value="LRR_dom_sf"/>
</dbReference>
<protein>
    <submittedName>
        <fullName evidence="4">Uncharacterized protein</fullName>
    </submittedName>
</protein>
<evidence type="ECO:0000313" key="4">
    <source>
        <dbReference type="EMBL" id="GFH52262.1"/>
    </source>
</evidence>
<dbReference type="InterPro" id="IPR001611">
    <property type="entry name" value="Leu-rich_rpt"/>
</dbReference>
<keyword evidence="1" id="KW-0433">Leucine-rich repeat</keyword>
<evidence type="ECO:0000256" key="3">
    <source>
        <dbReference type="SAM" id="Coils"/>
    </source>
</evidence>
<dbReference type="Proteomes" id="UP001054902">
    <property type="component" value="Unassembled WGS sequence"/>
</dbReference>
<comment type="caution">
    <text evidence="4">The sequence shown here is derived from an EMBL/GenBank/DDBJ whole genome shotgun (WGS) entry which is preliminary data.</text>
</comment>
<dbReference type="Pfam" id="PF00560">
    <property type="entry name" value="LRR_1"/>
    <property type="match status" value="1"/>
</dbReference>